<comment type="caution">
    <text evidence="1">The sequence shown here is derived from an EMBL/GenBank/DDBJ whole genome shotgun (WGS) entry which is preliminary data.</text>
</comment>
<evidence type="ECO:0000313" key="2">
    <source>
        <dbReference type="Proteomes" id="UP000315252"/>
    </source>
</evidence>
<evidence type="ECO:0008006" key="3">
    <source>
        <dbReference type="Google" id="ProtNLM"/>
    </source>
</evidence>
<keyword evidence="2" id="KW-1185">Reference proteome</keyword>
<accession>A0A545TQ11</accession>
<name>A0A545TQ11_9PROT</name>
<evidence type="ECO:0000313" key="1">
    <source>
        <dbReference type="EMBL" id="TQV79310.1"/>
    </source>
</evidence>
<dbReference type="RefSeq" id="WP_142897534.1">
    <property type="nucleotide sequence ID" value="NZ_ML660056.1"/>
</dbReference>
<organism evidence="1 2">
    <name type="scientific">Denitrobaculum tricleocarpae</name>
    <dbReference type="NCBI Taxonomy" id="2591009"/>
    <lineage>
        <taxon>Bacteria</taxon>
        <taxon>Pseudomonadati</taxon>
        <taxon>Pseudomonadota</taxon>
        <taxon>Alphaproteobacteria</taxon>
        <taxon>Rhodospirillales</taxon>
        <taxon>Rhodospirillaceae</taxon>
        <taxon>Denitrobaculum</taxon>
    </lineage>
</organism>
<dbReference type="AlphaFoldDB" id="A0A545TQ11"/>
<dbReference type="Proteomes" id="UP000315252">
    <property type="component" value="Unassembled WGS sequence"/>
</dbReference>
<proteinExistence type="predicted"/>
<reference evidence="1 2" key="1">
    <citation type="submission" date="2019-06" db="EMBL/GenBank/DDBJ databases">
        <title>Whole genome sequence for Rhodospirillaceae sp. R148.</title>
        <authorList>
            <person name="Wang G."/>
        </authorList>
    </citation>
    <scope>NUCLEOTIDE SEQUENCE [LARGE SCALE GENOMIC DNA]</scope>
    <source>
        <strain evidence="1 2">R148</strain>
    </source>
</reference>
<sequence>MVTKKSFRDQIRGALSQSGWEVVQIDGEPDWWADEHWTISSTTRAYGYTLVVSFLVDPQHDGPRKSSAIWEIPVGKTRPRDWLDHDTRIAVLEMQKGHFAEKLDSFIREIDRHRDLLRS</sequence>
<protein>
    <recommendedName>
        <fullName evidence="3">DUF4304 domain-containing protein</fullName>
    </recommendedName>
</protein>
<gene>
    <name evidence="1" type="ORF">FKG95_16820</name>
</gene>
<dbReference type="EMBL" id="VHSH01000005">
    <property type="protein sequence ID" value="TQV79310.1"/>
    <property type="molecule type" value="Genomic_DNA"/>
</dbReference>